<evidence type="ECO:0000256" key="2">
    <source>
        <dbReference type="ARBA" id="ARBA00004818"/>
    </source>
</evidence>
<reference evidence="5 6" key="1">
    <citation type="submission" date="2019-11" db="EMBL/GenBank/DDBJ databases">
        <authorList>
            <person name="Zheng R.K."/>
            <person name="Sun C.M."/>
        </authorList>
    </citation>
    <scope>NUCLEOTIDE SEQUENCE [LARGE SCALE GENOMIC DNA]</scope>
    <source>
        <strain evidence="5 6">SRB007</strain>
    </source>
</reference>
<proteinExistence type="inferred from homology"/>
<evidence type="ECO:0000256" key="1">
    <source>
        <dbReference type="ARBA" id="ARBA00000830"/>
    </source>
</evidence>
<dbReference type="Gene3D" id="3.40.50.1000">
    <property type="entry name" value="HAD superfamily/HAD-like"/>
    <property type="match status" value="1"/>
</dbReference>
<dbReference type="RefSeq" id="WP_158946422.1">
    <property type="nucleotide sequence ID" value="NZ_CP046400.1"/>
</dbReference>
<dbReference type="InterPro" id="IPR023198">
    <property type="entry name" value="PGP-like_dom2"/>
</dbReference>
<dbReference type="Pfam" id="PF13419">
    <property type="entry name" value="HAD_2"/>
    <property type="match status" value="1"/>
</dbReference>
<dbReference type="Gene3D" id="1.10.150.240">
    <property type="entry name" value="Putative phosphatase, domain 2"/>
    <property type="match status" value="1"/>
</dbReference>
<dbReference type="GO" id="GO:0005829">
    <property type="term" value="C:cytosol"/>
    <property type="evidence" value="ECO:0007669"/>
    <property type="project" value="TreeGrafter"/>
</dbReference>
<dbReference type="InterPro" id="IPR050155">
    <property type="entry name" value="HAD-like_hydrolase_sf"/>
</dbReference>
<accession>A0A6I6JGL0</accession>
<organism evidence="5 6">
    <name type="scientific">Pseudodesulfovibrio cashew</name>
    <dbReference type="NCBI Taxonomy" id="2678688"/>
    <lineage>
        <taxon>Bacteria</taxon>
        <taxon>Pseudomonadati</taxon>
        <taxon>Thermodesulfobacteriota</taxon>
        <taxon>Desulfovibrionia</taxon>
        <taxon>Desulfovibrionales</taxon>
        <taxon>Desulfovibrionaceae</taxon>
    </lineage>
</organism>
<dbReference type="SFLD" id="SFLDS00003">
    <property type="entry name" value="Haloacid_Dehalogenase"/>
    <property type="match status" value="1"/>
</dbReference>
<dbReference type="SFLD" id="SFLDG01129">
    <property type="entry name" value="C1.5:_HAD__Beta-PGM__Phosphata"/>
    <property type="match status" value="1"/>
</dbReference>
<protein>
    <recommendedName>
        <fullName evidence="4">phosphoglycolate phosphatase</fullName>
        <ecNumber evidence="4">3.1.3.18</ecNumber>
    </recommendedName>
</protein>
<dbReference type="KEGG" id="psel:GM415_03350"/>
<evidence type="ECO:0000313" key="6">
    <source>
        <dbReference type="Proteomes" id="UP000428328"/>
    </source>
</evidence>
<dbReference type="EC" id="3.1.3.18" evidence="4"/>
<dbReference type="PANTHER" id="PTHR43434">
    <property type="entry name" value="PHOSPHOGLYCOLATE PHOSPHATASE"/>
    <property type="match status" value="1"/>
</dbReference>
<dbReference type="AlphaFoldDB" id="A0A6I6JGL0"/>
<comment type="pathway">
    <text evidence="2">Organic acid metabolism; glycolate biosynthesis; glycolate from 2-phosphoglycolate: step 1/1.</text>
</comment>
<dbReference type="SUPFAM" id="SSF56784">
    <property type="entry name" value="HAD-like"/>
    <property type="match status" value="1"/>
</dbReference>
<sequence>MTDFSTIPELAAAKAVIFDCDGVLIESWASTMYYFNHVRRAVGLGPMDAELEEYCFIHTIDESLAHMVPPELLDRAMAAKLPMPFDGMIPLIELQPGIIGFLESLRRAGKLLAVDTNGGEEQYEILRANDLLDRFDLIVTADDVARGKPSPDGPRLILDHFALTPEEALFVGDSIMDQGAADATGIPFWAYRNPALSARRHIDDYASLLG</sequence>
<comment type="similarity">
    <text evidence="3">Belongs to the HAD-like hydrolase superfamily. CbbY/CbbZ/Gph/YieH family.</text>
</comment>
<gene>
    <name evidence="5" type="ORF">GM415_03350</name>
</gene>
<evidence type="ECO:0000256" key="4">
    <source>
        <dbReference type="ARBA" id="ARBA00013078"/>
    </source>
</evidence>
<dbReference type="PRINTS" id="PR00413">
    <property type="entry name" value="HADHALOGNASE"/>
</dbReference>
<dbReference type="GO" id="GO:0006281">
    <property type="term" value="P:DNA repair"/>
    <property type="evidence" value="ECO:0007669"/>
    <property type="project" value="TreeGrafter"/>
</dbReference>
<name>A0A6I6JGL0_9BACT</name>
<dbReference type="InterPro" id="IPR036412">
    <property type="entry name" value="HAD-like_sf"/>
</dbReference>
<dbReference type="GO" id="GO:0008967">
    <property type="term" value="F:phosphoglycolate phosphatase activity"/>
    <property type="evidence" value="ECO:0007669"/>
    <property type="project" value="UniProtKB-EC"/>
</dbReference>
<dbReference type="EMBL" id="CP046400">
    <property type="protein sequence ID" value="QGY39197.1"/>
    <property type="molecule type" value="Genomic_DNA"/>
</dbReference>
<evidence type="ECO:0000256" key="3">
    <source>
        <dbReference type="ARBA" id="ARBA00006171"/>
    </source>
</evidence>
<comment type="catalytic activity">
    <reaction evidence="1">
        <text>2-phosphoglycolate + H2O = glycolate + phosphate</text>
        <dbReference type="Rhea" id="RHEA:14369"/>
        <dbReference type="ChEBI" id="CHEBI:15377"/>
        <dbReference type="ChEBI" id="CHEBI:29805"/>
        <dbReference type="ChEBI" id="CHEBI:43474"/>
        <dbReference type="ChEBI" id="CHEBI:58033"/>
        <dbReference type="EC" id="3.1.3.18"/>
    </reaction>
</comment>
<dbReference type="Proteomes" id="UP000428328">
    <property type="component" value="Chromosome"/>
</dbReference>
<keyword evidence="6" id="KW-1185">Reference proteome</keyword>
<evidence type="ECO:0000313" key="5">
    <source>
        <dbReference type="EMBL" id="QGY39197.1"/>
    </source>
</evidence>
<dbReference type="InterPro" id="IPR006439">
    <property type="entry name" value="HAD-SF_hydro_IA"/>
</dbReference>
<dbReference type="InterPro" id="IPR023214">
    <property type="entry name" value="HAD_sf"/>
</dbReference>
<dbReference type="InterPro" id="IPR041492">
    <property type="entry name" value="HAD_2"/>
</dbReference>
<dbReference type="PANTHER" id="PTHR43434:SF1">
    <property type="entry name" value="PHOSPHOGLYCOLATE PHOSPHATASE"/>
    <property type="match status" value="1"/>
</dbReference>
<keyword evidence="5" id="KW-0378">Hydrolase</keyword>